<gene>
    <name evidence="1" type="ORF">JR316_0005348</name>
</gene>
<comment type="caution">
    <text evidence="1">The sequence shown here is derived from an EMBL/GenBank/DDBJ whole genome shotgun (WGS) entry which is preliminary data.</text>
</comment>
<accession>A0ACB8H7T7</accession>
<dbReference type="Proteomes" id="UP000664032">
    <property type="component" value="Unassembled WGS sequence"/>
</dbReference>
<keyword evidence="2" id="KW-1185">Reference proteome</keyword>
<protein>
    <submittedName>
        <fullName evidence="1">Uncharacterized protein</fullName>
    </submittedName>
</protein>
<sequence length="415" mass="44450">MPSGLAKSTSHPHTVVITDSNNYTNVQYHHSCNRGLSSRPRRRPAQAPPSSTHNDPNLTPSDDFFSPPPIPSFMSPTTDWNAFSQSITGAAQAQAAAAIANAQRSFPRAHPAYAQRPLQHPAFYYPSPPSRPPAPSPASKLDLSGSAKNNGKRKPNTPSAKPHRCSNKCRHPSSAPMHERQWSPPHWSHHAASSHAGEGSSAYATNNTPMSMPEPMIFPSPQPMSAPQVISGVNCIVSNINSGNCKSVVITNARNASGRSGNRKSGTTATQRVRAGTGTGTGTEPGTGKRTVHTSRTTISHNYSVRSRNNGNVRIHINGEPVLEQVIQEVWDSNSDSDSDSDSNSTTQSIGSQEDENEHRSPPNPLSQSQSMPDEHGHGQAQNAIPNFPPPAYTVIVDNASNGSGSTKAKSKFWH</sequence>
<reference evidence="1" key="1">
    <citation type="submission" date="2021-10" db="EMBL/GenBank/DDBJ databases">
        <title>Psilocybe cubensis genome.</title>
        <authorList>
            <person name="Mckernan K.J."/>
            <person name="Crawford S."/>
            <person name="Trippe A."/>
            <person name="Kane L.T."/>
            <person name="Mclaughlin S."/>
        </authorList>
    </citation>
    <scope>NUCLEOTIDE SEQUENCE</scope>
    <source>
        <strain evidence="1">MGC-MH-2018</strain>
    </source>
</reference>
<proteinExistence type="predicted"/>
<evidence type="ECO:0000313" key="2">
    <source>
        <dbReference type="Proteomes" id="UP000664032"/>
    </source>
</evidence>
<evidence type="ECO:0000313" key="1">
    <source>
        <dbReference type="EMBL" id="KAH9483244.1"/>
    </source>
</evidence>
<dbReference type="EMBL" id="JAFIQS020000004">
    <property type="protein sequence ID" value="KAH9483244.1"/>
    <property type="molecule type" value="Genomic_DNA"/>
</dbReference>
<organism evidence="1 2">
    <name type="scientific">Psilocybe cubensis</name>
    <name type="common">Psychedelic mushroom</name>
    <name type="synonym">Stropharia cubensis</name>
    <dbReference type="NCBI Taxonomy" id="181762"/>
    <lineage>
        <taxon>Eukaryota</taxon>
        <taxon>Fungi</taxon>
        <taxon>Dikarya</taxon>
        <taxon>Basidiomycota</taxon>
        <taxon>Agaricomycotina</taxon>
        <taxon>Agaricomycetes</taxon>
        <taxon>Agaricomycetidae</taxon>
        <taxon>Agaricales</taxon>
        <taxon>Agaricineae</taxon>
        <taxon>Strophariaceae</taxon>
        <taxon>Psilocybe</taxon>
    </lineage>
</organism>
<name>A0ACB8H7T7_PSICU</name>